<accession>A0A6M2EU38</accession>
<dbReference type="InterPro" id="IPR007118">
    <property type="entry name" value="Expan_Lol_pI"/>
</dbReference>
<dbReference type="InterPro" id="IPR009009">
    <property type="entry name" value="RlpA-like_DPBB"/>
</dbReference>
<dbReference type="InterPro" id="IPR007112">
    <property type="entry name" value="Expansin/allergen_DPBB_dom"/>
</dbReference>
<dbReference type="PROSITE" id="PS50842">
    <property type="entry name" value="EXPANSIN_EG45"/>
    <property type="match status" value="1"/>
</dbReference>
<protein>
    <recommendedName>
        <fullName evidence="2">Expansin-like EG45 domain-containing protein</fullName>
    </recommendedName>
</protein>
<evidence type="ECO:0000259" key="2">
    <source>
        <dbReference type="PROSITE" id="PS50842"/>
    </source>
</evidence>
<keyword evidence="1" id="KW-0732">Signal</keyword>
<dbReference type="Pfam" id="PF03330">
    <property type="entry name" value="DPBB_1"/>
    <property type="match status" value="1"/>
</dbReference>
<name>A0A6M2EU38_9ROSI</name>
<feature type="signal peptide" evidence="1">
    <location>
        <begin position="1"/>
        <end position="32"/>
    </location>
</feature>
<feature type="domain" description="Expansin-like EG45" evidence="2">
    <location>
        <begin position="53"/>
        <end position="149"/>
    </location>
</feature>
<dbReference type="InterPro" id="IPR036908">
    <property type="entry name" value="RlpA-like_sf"/>
</dbReference>
<dbReference type="GO" id="GO:0005576">
    <property type="term" value="C:extracellular region"/>
    <property type="evidence" value="ECO:0007669"/>
    <property type="project" value="InterPro"/>
</dbReference>
<dbReference type="GO" id="GO:0009506">
    <property type="term" value="C:plasmodesma"/>
    <property type="evidence" value="ECO:0007669"/>
    <property type="project" value="TreeGrafter"/>
</dbReference>
<dbReference type="CDD" id="cd22276">
    <property type="entry name" value="DPBB_EXLA_N"/>
    <property type="match status" value="1"/>
</dbReference>
<dbReference type="PANTHER" id="PTHR31692:SF4">
    <property type="entry name" value="EXPANSIN-LIKE A1-RELATED"/>
    <property type="match status" value="1"/>
</dbReference>
<sequence>MLDFSSSFCDILKNRMPVFLCFLFLIISSATGCDRCVHQSKVAYFSKASALSTGACGYGSMAIGFNSGHLAAAVSSLYKDGAGCGACFQIRCKNTALCSSRGTRVVVTDLNKNNQTDFVLSSRAFMAMANKGMGQDILKHGILDVEYKR</sequence>
<evidence type="ECO:0000256" key="1">
    <source>
        <dbReference type="SAM" id="SignalP"/>
    </source>
</evidence>
<dbReference type="PRINTS" id="PR01225">
    <property type="entry name" value="EXPANSNFAMLY"/>
</dbReference>
<dbReference type="GO" id="GO:0009505">
    <property type="term" value="C:plant-type cell wall"/>
    <property type="evidence" value="ECO:0007669"/>
    <property type="project" value="TreeGrafter"/>
</dbReference>
<proteinExistence type="predicted"/>
<feature type="chain" id="PRO_5026840353" description="Expansin-like EG45 domain-containing protein" evidence="1">
    <location>
        <begin position="33"/>
        <end position="149"/>
    </location>
</feature>
<organism evidence="3">
    <name type="scientific">Populus davidiana</name>
    <dbReference type="NCBI Taxonomy" id="266767"/>
    <lineage>
        <taxon>Eukaryota</taxon>
        <taxon>Viridiplantae</taxon>
        <taxon>Streptophyta</taxon>
        <taxon>Embryophyta</taxon>
        <taxon>Tracheophyta</taxon>
        <taxon>Spermatophyta</taxon>
        <taxon>Magnoliopsida</taxon>
        <taxon>eudicotyledons</taxon>
        <taxon>Gunneridae</taxon>
        <taxon>Pentapetalae</taxon>
        <taxon>rosids</taxon>
        <taxon>fabids</taxon>
        <taxon>Malpighiales</taxon>
        <taxon>Salicaceae</taxon>
        <taxon>Saliceae</taxon>
        <taxon>Populus</taxon>
    </lineage>
</organism>
<dbReference type="Gene3D" id="2.40.40.10">
    <property type="entry name" value="RlpA-like domain"/>
    <property type="match status" value="1"/>
</dbReference>
<dbReference type="PANTHER" id="PTHR31692">
    <property type="entry name" value="EXPANSIN-B3"/>
    <property type="match status" value="1"/>
</dbReference>
<evidence type="ECO:0000313" key="3">
    <source>
        <dbReference type="EMBL" id="NUU88857.1"/>
    </source>
</evidence>
<dbReference type="SUPFAM" id="SSF50685">
    <property type="entry name" value="Barwin-like endoglucanases"/>
    <property type="match status" value="1"/>
</dbReference>
<dbReference type="EMBL" id="GILB01008524">
    <property type="protein sequence ID" value="NUU88857.1"/>
    <property type="molecule type" value="Transcribed_RNA"/>
</dbReference>
<dbReference type="SMART" id="SM00837">
    <property type="entry name" value="DPBB_1"/>
    <property type="match status" value="1"/>
</dbReference>
<dbReference type="AlphaFoldDB" id="A0A6M2EU38"/>
<reference evidence="3" key="1">
    <citation type="submission" date="2020-03" db="EMBL/GenBank/DDBJ databases">
        <authorList>
            <person name="Zhang R."/>
        </authorList>
    </citation>
    <scope>NUCLEOTIDE SEQUENCE</scope>
</reference>